<dbReference type="SUPFAM" id="SSF51905">
    <property type="entry name" value="FAD/NAD(P)-binding domain"/>
    <property type="match status" value="1"/>
</dbReference>
<feature type="domain" description="Glucose-methanol-choline oxidoreductase N-terminal" evidence="5">
    <location>
        <begin position="102"/>
        <end position="322"/>
    </location>
</feature>
<evidence type="ECO:0000256" key="1">
    <source>
        <dbReference type="ARBA" id="ARBA00001974"/>
    </source>
</evidence>
<evidence type="ECO:0000256" key="3">
    <source>
        <dbReference type="ARBA" id="ARBA00022630"/>
    </source>
</evidence>
<dbReference type="GO" id="GO:0050660">
    <property type="term" value="F:flavin adenine dinucleotide binding"/>
    <property type="evidence" value="ECO:0007669"/>
    <property type="project" value="InterPro"/>
</dbReference>
<comment type="caution">
    <text evidence="7">The sequence shown here is derived from an EMBL/GenBank/DDBJ whole genome shotgun (WGS) entry which is preliminary data.</text>
</comment>
<proteinExistence type="inferred from homology"/>
<gene>
    <name evidence="7" type="ORF">NA57DRAFT_65338</name>
</gene>
<feature type="domain" description="Glucose-methanol-choline oxidoreductase C-terminal" evidence="6">
    <location>
        <begin position="440"/>
        <end position="576"/>
    </location>
</feature>
<dbReference type="PANTHER" id="PTHR11552:SF147">
    <property type="entry name" value="CHOLINE DEHYDROGENASE, MITOCHONDRIAL"/>
    <property type="match status" value="1"/>
</dbReference>
<dbReference type="SUPFAM" id="SSF54373">
    <property type="entry name" value="FAD-linked reductases, C-terminal domain"/>
    <property type="match status" value="1"/>
</dbReference>
<dbReference type="Pfam" id="PF05199">
    <property type="entry name" value="GMC_oxred_C"/>
    <property type="match status" value="1"/>
</dbReference>
<dbReference type="Proteomes" id="UP000799772">
    <property type="component" value="Unassembled WGS sequence"/>
</dbReference>
<dbReference type="AlphaFoldDB" id="A0A9P4MCV3"/>
<keyword evidence="4" id="KW-0274">FAD</keyword>
<evidence type="ECO:0000259" key="6">
    <source>
        <dbReference type="Pfam" id="PF05199"/>
    </source>
</evidence>
<organism evidence="7 8">
    <name type="scientific">Rhizodiscina lignyota</name>
    <dbReference type="NCBI Taxonomy" id="1504668"/>
    <lineage>
        <taxon>Eukaryota</taxon>
        <taxon>Fungi</taxon>
        <taxon>Dikarya</taxon>
        <taxon>Ascomycota</taxon>
        <taxon>Pezizomycotina</taxon>
        <taxon>Dothideomycetes</taxon>
        <taxon>Pleosporomycetidae</taxon>
        <taxon>Aulographales</taxon>
        <taxon>Rhizodiscinaceae</taxon>
        <taxon>Rhizodiscina</taxon>
    </lineage>
</organism>
<dbReference type="Gene3D" id="3.30.560.10">
    <property type="entry name" value="Glucose Oxidase, domain 3"/>
    <property type="match status" value="1"/>
</dbReference>
<reference evidence="7" key="1">
    <citation type="journal article" date="2020" name="Stud. Mycol.">
        <title>101 Dothideomycetes genomes: a test case for predicting lifestyles and emergence of pathogens.</title>
        <authorList>
            <person name="Haridas S."/>
            <person name="Albert R."/>
            <person name="Binder M."/>
            <person name="Bloem J."/>
            <person name="Labutti K."/>
            <person name="Salamov A."/>
            <person name="Andreopoulos B."/>
            <person name="Baker S."/>
            <person name="Barry K."/>
            <person name="Bills G."/>
            <person name="Bluhm B."/>
            <person name="Cannon C."/>
            <person name="Castanera R."/>
            <person name="Culley D."/>
            <person name="Daum C."/>
            <person name="Ezra D."/>
            <person name="Gonzalez J."/>
            <person name="Henrissat B."/>
            <person name="Kuo A."/>
            <person name="Liang C."/>
            <person name="Lipzen A."/>
            <person name="Lutzoni F."/>
            <person name="Magnuson J."/>
            <person name="Mondo S."/>
            <person name="Nolan M."/>
            <person name="Ohm R."/>
            <person name="Pangilinan J."/>
            <person name="Park H.-J."/>
            <person name="Ramirez L."/>
            <person name="Alfaro M."/>
            <person name="Sun H."/>
            <person name="Tritt A."/>
            <person name="Yoshinaga Y."/>
            <person name="Zwiers L.-H."/>
            <person name="Turgeon B."/>
            <person name="Goodwin S."/>
            <person name="Spatafora J."/>
            <person name="Crous P."/>
            <person name="Grigoriev I."/>
        </authorList>
    </citation>
    <scope>NUCLEOTIDE SEQUENCE</scope>
    <source>
        <strain evidence="7">CBS 133067</strain>
    </source>
</reference>
<dbReference type="OrthoDB" id="269227at2759"/>
<name>A0A9P4MCV3_9PEZI</name>
<dbReference type="PIRSF" id="PIRSF000137">
    <property type="entry name" value="Alcohol_oxidase"/>
    <property type="match status" value="1"/>
</dbReference>
<dbReference type="Gene3D" id="3.50.50.60">
    <property type="entry name" value="FAD/NAD(P)-binding domain"/>
    <property type="match status" value="1"/>
</dbReference>
<keyword evidence="3" id="KW-0285">Flavoprotein</keyword>
<keyword evidence="8" id="KW-1185">Reference proteome</keyword>
<dbReference type="Pfam" id="PF00732">
    <property type="entry name" value="GMC_oxred_N"/>
    <property type="match status" value="1"/>
</dbReference>
<protein>
    <submittedName>
        <fullName evidence="7">Glucose-methanol-choline oxidoreductase</fullName>
    </submittedName>
</protein>
<evidence type="ECO:0000259" key="5">
    <source>
        <dbReference type="Pfam" id="PF00732"/>
    </source>
</evidence>
<dbReference type="InterPro" id="IPR000172">
    <property type="entry name" value="GMC_OxRdtase_N"/>
</dbReference>
<comment type="similarity">
    <text evidence="2">Belongs to the GMC oxidoreductase family.</text>
</comment>
<evidence type="ECO:0000256" key="4">
    <source>
        <dbReference type="ARBA" id="ARBA00022827"/>
    </source>
</evidence>
<evidence type="ECO:0000313" key="7">
    <source>
        <dbReference type="EMBL" id="KAF2101034.1"/>
    </source>
</evidence>
<evidence type="ECO:0000256" key="2">
    <source>
        <dbReference type="ARBA" id="ARBA00010790"/>
    </source>
</evidence>
<dbReference type="PANTHER" id="PTHR11552">
    <property type="entry name" value="GLUCOSE-METHANOL-CHOLINE GMC OXIDOREDUCTASE"/>
    <property type="match status" value="1"/>
</dbReference>
<sequence length="593" mass="65641">MVHASTAPKDAPGEFDFIVHRVADVRLPVGGTAGCTVAGRLAENPNVKILVIEAGPPNPTEIPEINTPARAFELRGSQYDWGYKTTLIDRPEYTRVEKPNTRGKCLGGSSCGNYYTWVRGSKPTIDDWVEYGGETWSWDNCKEYFDKPATYHDDDKLFSPYLEHVGRSGPLHVAHADLIPELKPFRDALEEAWVSKGQKITTDVYSGTQTGLFKCVSTIYNGQRSTSAVFVEGKDNITVMAHTYAKKLVFDGNKAAGITVLGPDGRDYTFKAKHEVIVSLGVFESPKLLMLSGIGPEDELSRHGIKPLVKSPHVGQNLLDHPILSHVFKLKDGYGLDSHLLRAGPNKDAAVSLYRKNKGGPLSSGLLELVAFPRCDEYFNKSKEYVAYKEKNGGVDPFGPSGQPHFEVDFVPMFSDAFQWHFPTPPAGDWLTVIVDLMRPLSRNGWVKLKSADPLDDPDANINFFSNDLDLIALREGVRWVDDIVMNGDGMKDIVGEDYPWPMPRNSDEAMIKMILERSQTGFHPCGTTRLSKNIQQGVVDAGLNVHGVKGLRVIDASVFPVIPDCRIQNDVYMVAEKGADIIKSAYPNLYPK</sequence>
<dbReference type="GO" id="GO:0016614">
    <property type="term" value="F:oxidoreductase activity, acting on CH-OH group of donors"/>
    <property type="evidence" value="ECO:0007669"/>
    <property type="project" value="InterPro"/>
</dbReference>
<evidence type="ECO:0000313" key="8">
    <source>
        <dbReference type="Proteomes" id="UP000799772"/>
    </source>
</evidence>
<accession>A0A9P4MCV3</accession>
<comment type="cofactor">
    <cofactor evidence="1">
        <name>FAD</name>
        <dbReference type="ChEBI" id="CHEBI:57692"/>
    </cofactor>
</comment>
<dbReference type="InterPro" id="IPR012132">
    <property type="entry name" value="GMC_OxRdtase"/>
</dbReference>
<dbReference type="InterPro" id="IPR036188">
    <property type="entry name" value="FAD/NAD-bd_sf"/>
</dbReference>
<dbReference type="EMBL" id="ML978124">
    <property type="protein sequence ID" value="KAF2101034.1"/>
    <property type="molecule type" value="Genomic_DNA"/>
</dbReference>
<dbReference type="InterPro" id="IPR007867">
    <property type="entry name" value="GMC_OxRtase_C"/>
</dbReference>